<feature type="region of interest" description="Disordered" evidence="1">
    <location>
        <begin position="110"/>
        <end position="243"/>
    </location>
</feature>
<protein>
    <submittedName>
        <fullName evidence="2">Uncharacterized protein</fullName>
    </submittedName>
</protein>
<evidence type="ECO:0000256" key="1">
    <source>
        <dbReference type="SAM" id="MobiDB-lite"/>
    </source>
</evidence>
<feature type="compositionally biased region" description="Low complexity" evidence="1">
    <location>
        <begin position="141"/>
        <end position="154"/>
    </location>
</feature>
<accession>A0A7S4UA43</accession>
<gene>
    <name evidence="2" type="ORF">GTHE00462_LOCUS30908</name>
</gene>
<dbReference type="AlphaFoldDB" id="A0A7S4UA43"/>
<reference evidence="2" key="1">
    <citation type="submission" date="2021-01" db="EMBL/GenBank/DDBJ databases">
        <authorList>
            <person name="Corre E."/>
            <person name="Pelletier E."/>
            <person name="Niang G."/>
            <person name="Scheremetjew M."/>
            <person name="Finn R."/>
            <person name="Kale V."/>
            <person name="Holt S."/>
            <person name="Cochrane G."/>
            <person name="Meng A."/>
            <person name="Brown T."/>
            <person name="Cohen L."/>
        </authorList>
    </citation>
    <scope>NUCLEOTIDE SEQUENCE</scope>
    <source>
        <strain evidence="2">CCMP 2712</strain>
    </source>
</reference>
<evidence type="ECO:0000313" key="2">
    <source>
        <dbReference type="EMBL" id="CAE2327176.1"/>
    </source>
</evidence>
<organism evidence="2">
    <name type="scientific">Guillardia theta</name>
    <name type="common">Cryptophyte</name>
    <name type="synonym">Cryptomonas phi</name>
    <dbReference type="NCBI Taxonomy" id="55529"/>
    <lineage>
        <taxon>Eukaryota</taxon>
        <taxon>Cryptophyceae</taxon>
        <taxon>Pyrenomonadales</taxon>
        <taxon>Geminigeraceae</taxon>
        <taxon>Guillardia</taxon>
    </lineage>
</organism>
<sequence length="265" mass="28805">MSVTSQQGTEPSPSSSSDDISSSPASLRQTASISNVLKPKSERKDKALLTPVMVLEIYSCRNVAAASKTAESSEVGSRYTVSSKCVRDIWDRKTWAKTTRQLWTMEEKLEYDRGHPRGPGRPKGSKDSKPRKPRIRRKDPPYSQSSDSGSLLLGKEQGGQASGVPVDVCGASSPRKREEEMEVKRRNGSSESPRPASDVTDRSGSCDEGGGRDRDSTALCLNSNEQTTGSSPDMSCSIESPQWVAPPTAEGIQHYMQARDSSEEC</sequence>
<dbReference type="EMBL" id="HBKN01039502">
    <property type="protein sequence ID" value="CAE2327176.1"/>
    <property type="molecule type" value="Transcribed_RNA"/>
</dbReference>
<proteinExistence type="predicted"/>
<feature type="compositionally biased region" description="Polar residues" evidence="1">
    <location>
        <begin position="219"/>
        <end position="240"/>
    </location>
</feature>
<feature type="compositionally biased region" description="Basic and acidic residues" evidence="1">
    <location>
        <begin position="175"/>
        <end position="185"/>
    </location>
</feature>
<feature type="compositionally biased region" description="Basic and acidic residues" evidence="1">
    <location>
        <begin position="199"/>
        <end position="216"/>
    </location>
</feature>
<name>A0A7S4UA43_GUITH</name>
<feature type="compositionally biased region" description="Polar residues" evidence="1">
    <location>
        <begin position="1"/>
        <end position="10"/>
    </location>
</feature>
<feature type="region of interest" description="Disordered" evidence="1">
    <location>
        <begin position="1"/>
        <end position="45"/>
    </location>
</feature>
<feature type="compositionally biased region" description="Low complexity" evidence="1">
    <location>
        <begin position="11"/>
        <end position="26"/>
    </location>
</feature>